<keyword evidence="7" id="KW-0659">Purine metabolism</keyword>
<dbReference type="Gene3D" id="3.40.50.300">
    <property type="entry name" value="P-loop containing nucleotide triphosphate hydrolases"/>
    <property type="match status" value="1"/>
</dbReference>
<gene>
    <name evidence="20" type="ORF">C2E20_3917</name>
</gene>
<evidence type="ECO:0000256" key="18">
    <source>
        <dbReference type="PIRSR" id="PIRSR606689-2"/>
    </source>
</evidence>
<dbReference type="GO" id="GO:0006144">
    <property type="term" value="P:purine nucleobase metabolic process"/>
    <property type="evidence" value="ECO:0007669"/>
    <property type="project" value="UniProtKB-KW"/>
</dbReference>
<evidence type="ECO:0000313" key="21">
    <source>
        <dbReference type="Proteomes" id="UP000239649"/>
    </source>
</evidence>
<evidence type="ECO:0000313" key="20">
    <source>
        <dbReference type="EMBL" id="PSC72642.1"/>
    </source>
</evidence>
<comment type="similarity">
    <text evidence="4 19">Belongs to the small GTPase superfamily. SAR1 family.</text>
</comment>
<evidence type="ECO:0000256" key="6">
    <source>
        <dbReference type="ARBA" id="ARBA00022448"/>
    </source>
</evidence>
<evidence type="ECO:0000256" key="1">
    <source>
        <dbReference type="ARBA" id="ARBA00004240"/>
    </source>
</evidence>
<evidence type="ECO:0000256" key="19">
    <source>
        <dbReference type="RuleBase" id="RU003926"/>
    </source>
</evidence>
<feature type="binding site" evidence="16">
    <location>
        <position position="616"/>
    </location>
    <ligand>
        <name>GTP</name>
        <dbReference type="ChEBI" id="CHEBI:37565"/>
    </ligand>
</feature>
<dbReference type="Pfam" id="PF00025">
    <property type="entry name" value="Arf"/>
    <property type="match status" value="1"/>
</dbReference>
<proteinExistence type="inferred from homology"/>
<dbReference type="AlphaFoldDB" id="A0A2P6VEX5"/>
<dbReference type="GO" id="GO:0004846">
    <property type="term" value="F:urate oxidase activity"/>
    <property type="evidence" value="ECO:0007669"/>
    <property type="project" value="UniProtKB-EC"/>
</dbReference>
<comment type="caution">
    <text evidence="20">The sequence shown here is derived from an EMBL/GenBank/DDBJ whole genome shotgun (WGS) entry which is preliminary data.</text>
</comment>
<keyword evidence="13 19" id="KW-0333">Golgi apparatus</keyword>
<dbReference type="CDD" id="cd00879">
    <property type="entry name" value="Sar1"/>
    <property type="match status" value="1"/>
</dbReference>
<feature type="binding site" evidence="16">
    <location>
        <position position="716"/>
    </location>
    <ligand>
        <name>GTP</name>
        <dbReference type="ChEBI" id="CHEBI:37565"/>
    </ligand>
</feature>
<dbReference type="STRING" id="554055.A0A2P6VEX5"/>
<dbReference type="GO" id="GO:0005525">
    <property type="term" value="F:GTP binding"/>
    <property type="evidence" value="ECO:0007669"/>
    <property type="project" value="UniProtKB-KW"/>
</dbReference>
<dbReference type="GO" id="GO:0003924">
    <property type="term" value="F:GTPase activity"/>
    <property type="evidence" value="ECO:0007669"/>
    <property type="project" value="InterPro"/>
</dbReference>
<dbReference type="PROSITE" id="PS51417">
    <property type="entry name" value="ARF"/>
    <property type="match status" value="1"/>
</dbReference>
<dbReference type="InterPro" id="IPR008775">
    <property type="entry name" value="Phytyl_CoA_dOase-like"/>
</dbReference>
<evidence type="ECO:0000256" key="4">
    <source>
        <dbReference type="ARBA" id="ARBA00007507"/>
    </source>
</evidence>
<dbReference type="SUPFAM" id="SSF51197">
    <property type="entry name" value="Clavaminate synthase-like"/>
    <property type="match status" value="1"/>
</dbReference>
<name>A0A2P6VEX5_9CHLO</name>
<protein>
    <recommendedName>
        <fullName evidence="5">factor independent urate hydroxylase</fullName>
        <ecNumber evidence="5">1.7.3.3</ecNumber>
    </recommendedName>
</protein>
<dbReference type="EC" id="1.7.3.3" evidence="5"/>
<dbReference type="GO" id="GO:0005783">
    <property type="term" value="C:endoplasmic reticulum"/>
    <property type="evidence" value="ECO:0007669"/>
    <property type="project" value="UniProtKB-SubCell"/>
</dbReference>
<dbReference type="GO" id="GO:0006886">
    <property type="term" value="P:intracellular protein transport"/>
    <property type="evidence" value="ECO:0007669"/>
    <property type="project" value="InterPro"/>
</dbReference>
<feature type="binding site" evidence="18">
    <location>
        <position position="618"/>
    </location>
    <ligand>
        <name>Mg(2+)</name>
        <dbReference type="ChEBI" id="CHEBI:18420"/>
    </ligand>
</feature>
<dbReference type="InterPro" id="IPR006689">
    <property type="entry name" value="Small_GTPase_ARF/SAR"/>
</dbReference>
<keyword evidence="9 19" id="KW-0256">Endoplasmic reticulum</keyword>
<keyword evidence="15" id="KW-0479">Metal-binding</keyword>
<keyword evidence="10 19" id="KW-0931">ER-Golgi transport</keyword>
<feature type="binding site" evidence="16">
    <location>
        <position position="619"/>
    </location>
    <ligand>
        <name>GTP</name>
        <dbReference type="ChEBI" id="CHEBI:37565"/>
    </ligand>
</feature>
<dbReference type="SUPFAM" id="SSF55620">
    <property type="entry name" value="Tetrahydrobiopterin biosynthesis enzymes-like"/>
    <property type="match status" value="2"/>
</dbReference>
<feature type="binding site" evidence="16">
    <location>
        <position position="714"/>
    </location>
    <ligand>
        <name>GTP</name>
        <dbReference type="ChEBI" id="CHEBI:37565"/>
    </ligand>
</feature>
<dbReference type="SUPFAM" id="SSF52540">
    <property type="entry name" value="P-loop containing nucleoside triphosphate hydrolases"/>
    <property type="match status" value="1"/>
</dbReference>
<keyword evidence="21" id="KW-1185">Reference proteome</keyword>
<feature type="binding site" evidence="15">
    <location>
        <position position="613"/>
    </location>
    <ligand>
        <name>Mg(2+)</name>
        <dbReference type="ChEBI" id="CHEBI:18420"/>
    </ligand>
</feature>
<keyword evidence="14 17" id="KW-0342">GTP-binding</keyword>
<feature type="binding site" evidence="16">
    <location>
        <position position="617"/>
    </location>
    <ligand>
        <name>GTP</name>
        <dbReference type="ChEBI" id="CHEBI:37565"/>
    </ligand>
</feature>
<keyword evidence="6 19" id="KW-0813">Transport</keyword>
<evidence type="ECO:0000256" key="10">
    <source>
        <dbReference type="ARBA" id="ARBA00022892"/>
    </source>
</evidence>
<dbReference type="PANTHER" id="PTHR45684">
    <property type="entry name" value="RE74312P"/>
    <property type="match status" value="1"/>
</dbReference>
<dbReference type="GO" id="GO:0016192">
    <property type="term" value="P:vesicle-mediated transport"/>
    <property type="evidence" value="ECO:0007669"/>
    <property type="project" value="UniProtKB-KW"/>
</dbReference>
<dbReference type="PRINTS" id="PR00328">
    <property type="entry name" value="SAR1GTPBP"/>
</dbReference>
<dbReference type="Pfam" id="PF01014">
    <property type="entry name" value="Uricase"/>
    <property type="match status" value="2"/>
</dbReference>
<dbReference type="OrthoDB" id="9992118at2759"/>
<feature type="binding site" evidence="17">
    <location>
        <position position="657"/>
    </location>
    <ligand>
        <name>GTP</name>
        <dbReference type="ChEBI" id="CHEBI:37565"/>
    </ligand>
</feature>
<evidence type="ECO:0000256" key="9">
    <source>
        <dbReference type="ARBA" id="ARBA00022824"/>
    </source>
</evidence>
<evidence type="ECO:0000256" key="13">
    <source>
        <dbReference type="ARBA" id="ARBA00023034"/>
    </source>
</evidence>
<dbReference type="PROSITE" id="PS51422">
    <property type="entry name" value="SAR1"/>
    <property type="match status" value="1"/>
</dbReference>
<keyword evidence="12" id="KW-0560">Oxidoreductase</keyword>
<evidence type="ECO:0000256" key="14">
    <source>
        <dbReference type="ARBA" id="ARBA00023134"/>
    </source>
</evidence>
<evidence type="ECO:0000256" key="8">
    <source>
        <dbReference type="ARBA" id="ARBA00022741"/>
    </source>
</evidence>
<dbReference type="GO" id="GO:0005794">
    <property type="term" value="C:Golgi apparatus"/>
    <property type="evidence" value="ECO:0007669"/>
    <property type="project" value="UniProtKB-SubCell"/>
</dbReference>
<dbReference type="SMART" id="SM00178">
    <property type="entry name" value="SAR"/>
    <property type="match status" value="1"/>
</dbReference>
<evidence type="ECO:0000256" key="17">
    <source>
        <dbReference type="PIRSR" id="PIRSR606689-1"/>
    </source>
</evidence>
<dbReference type="InterPro" id="IPR027417">
    <property type="entry name" value="P-loop_NTPase"/>
</dbReference>
<evidence type="ECO:0000256" key="2">
    <source>
        <dbReference type="ARBA" id="ARBA00004555"/>
    </source>
</evidence>
<keyword evidence="15" id="KW-0460">Magnesium</keyword>
<dbReference type="FunFam" id="3.40.50.300:FF:000261">
    <property type="entry name" value="GTP-binding protein SAR1A"/>
    <property type="match status" value="1"/>
</dbReference>
<dbReference type="NCBIfam" id="TIGR00231">
    <property type="entry name" value="small_GTP"/>
    <property type="match status" value="1"/>
</dbReference>
<dbReference type="InterPro" id="IPR006687">
    <property type="entry name" value="Small_GTPase_SAR1"/>
</dbReference>
<dbReference type="Proteomes" id="UP000239649">
    <property type="component" value="Unassembled WGS sequence"/>
</dbReference>
<dbReference type="Gene3D" id="2.60.120.620">
    <property type="entry name" value="q2cbj1_9rhob like domain"/>
    <property type="match status" value="1"/>
</dbReference>
<evidence type="ECO:0000256" key="12">
    <source>
        <dbReference type="ARBA" id="ARBA00023002"/>
    </source>
</evidence>
<evidence type="ECO:0000256" key="11">
    <source>
        <dbReference type="ARBA" id="ARBA00022927"/>
    </source>
</evidence>
<dbReference type="Pfam" id="PF05721">
    <property type="entry name" value="PhyH"/>
    <property type="match status" value="1"/>
</dbReference>
<feature type="binding site" evidence="16">
    <location>
        <position position="618"/>
    </location>
    <ligand>
        <name>GTP</name>
        <dbReference type="ChEBI" id="CHEBI:37565"/>
    </ligand>
</feature>
<evidence type="ECO:0000256" key="7">
    <source>
        <dbReference type="ARBA" id="ARBA00022631"/>
    </source>
</evidence>
<feature type="binding site" evidence="16">
    <location>
        <position position="760"/>
    </location>
    <ligand>
        <name>GTP</name>
        <dbReference type="ChEBI" id="CHEBI:37565"/>
    </ligand>
</feature>
<organism evidence="20 21">
    <name type="scientific">Micractinium conductrix</name>
    <dbReference type="NCBI Taxonomy" id="554055"/>
    <lineage>
        <taxon>Eukaryota</taxon>
        <taxon>Viridiplantae</taxon>
        <taxon>Chlorophyta</taxon>
        <taxon>core chlorophytes</taxon>
        <taxon>Trebouxiophyceae</taxon>
        <taxon>Chlorellales</taxon>
        <taxon>Chlorellaceae</taxon>
        <taxon>Chlorella clade</taxon>
        <taxon>Micractinium</taxon>
    </lineage>
</organism>
<evidence type="ECO:0000256" key="16">
    <source>
        <dbReference type="PIRSR" id="PIRSR606687-2"/>
    </source>
</evidence>
<dbReference type="SMART" id="SM00177">
    <property type="entry name" value="ARF"/>
    <property type="match status" value="1"/>
</dbReference>
<feature type="binding site" evidence="17">
    <location>
        <begin position="713"/>
        <end position="716"/>
    </location>
    <ligand>
        <name>GTP</name>
        <dbReference type="ChEBI" id="CHEBI:37565"/>
    </ligand>
</feature>
<dbReference type="GO" id="GO:0019628">
    <property type="term" value="P:urate catabolic process"/>
    <property type="evidence" value="ECO:0007669"/>
    <property type="project" value="UniProtKB-UniPathway"/>
</dbReference>
<reference evidence="20 21" key="1">
    <citation type="journal article" date="2018" name="Plant J.">
        <title>Genome sequences of Chlorella sorokiniana UTEX 1602 and Micractinium conductrix SAG 241.80: implications to maltose excretion by a green alga.</title>
        <authorList>
            <person name="Arriola M.B."/>
            <person name="Velmurugan N."/>
            <person name="Zhang Y."/>
            <person name="Plunkett M.H."/>
            <person name="Hondzo H."/>
            <person name="Barney B.M."/>
        </authorList>
    </citation>
    <scope>NUCLEOTIDE SEQUENCE [LARGE SCALE GENOMIC DNA]</scope>
    <source>
        <strain evidence="20 21">SAG 241.80</strain>
    </source>
</reference>
<evidence type="ECO:0000256" key="5">
    <source>
        <dbReference type="ARBA" id="ARBA00012598"/>
    </source>
</evidence>
<dbReference type="InterPro" id="IPR002042">
    <property type="entry name" value="Uricase"/>
</dbReference>
<evidence type="ECO:0000256" key="3">
    <source>
        <dbReference type="ARBA" id="ARBA00004831"/>
    </source>
</evidence>
<keyword evidence="8 16" id="KW-0547">Nucleotide-binding</keyword>
<accession>A0A2P6VEX5</accession>
<evidence type="ECO:0000256" key="15">
    <source>
        <dbReference type="PIRSR" id="PIRSR606687-1"/>
    </source>
</evidence>
<dbReference type="EMBL" id="LHPF02000009">
    <property type="protein sequence ID" value="PSC72642.1"/>
    <property type="molecule type" value="Genomic_DNA"/>
</dbReference>
<comment type="subcellular location">
    <subcellularLocation>
        <location evidence="1">Endoplasmic reticulum</location>
    </subcellularLocation>
    <subcellularLocation>
        <location evidence="2">Golgi apparatus</location>
    </subcellularLocation>
</comment>
<comment type="pathway">
    <text evidence="3">Purine metabolism; urate degradation; (S)-allantoin from urate: step 1/3.</text>
</comment>
<dbReference type="UniPathway" id="UPA00394">
    <property type="reaction ID" value="UER00650"/>
</dbReference>
<feature type="binding site" evidence="16">
    <location>
        <position position="759"/>
    </location>
    <ligand>
        <name>GTP</name>
        <dbReference type="ChEBI" id="CHEBI:37565"/>
    </ligand>
</feature>
<sequence length="777" mass="85358">MLAAEQSDVQLAASVRAQLRQRGYAMLPGFLSSDQLEELRLEADTLFELAQEAGPQAARAAATRGDATAASSLACWGRDAATSCIYESIPGHRCTPELRTDAAAYGAHRSRWPLRAGVCRLLFESQLARLVTAVLGPSAVLFNDQYIIKPPESAAAAAPSTAFAWHRDSDWCRTGAAAYQPYLSVWCALEDMTLENGCLCVLPGSHLGWTEVAAGQPPALQPLPGAPLEAGGHQSGGSAAVPLEVPARTAIVTTDTLLHCSSLRFIQLLGAIRAAPIYLLASCAIQPQMAVNLAAHQHGKSRVRVARVWRQGSVHHFVEFSVFTMLESDMEHAFLTESNAGMTATDTQKNAVYFVAKQFTSPCTPEEFALALAKFFVREYPQTMWKAKVLVEMQPWKRLNVDKQPHEHGFMVTGTEVRTAYVTYDKYGKTEITAGLKDMKVLKTTQSGYSGFAQDRWTTLGDTSDRIVATSVTATWRYSRPPSDYDAAYEGVKKGFVDAFYGPARGGVFSPSVQYTLYRMGGNALKNVPEAESVFLNMPNLHFIPINPVTTTFNNDVYVATSEPHGNIEAVVTRGSATPHARLSMFIWNWFQSILNSLGLANKNAKILFLGLDNAGKTTLMHMLKDERLAQHQPTQYPTSEELQMAGINFKAFDLGGHEIARRVWKDYYAKVDAIVFLVDAADRERFTESKKELDSLLGDDGLSDVPFLILGNKIDIPSAASEDELRYALGLANMTTGKGKVDLKESGIRPVEIFMCSVVRRMGYGEGFRWVSQYIK</sequence>
<feature type="binding site" evidence="16">
    <location>
        <position position="713"/>
    </location>
    <ligand>
        <name>GTP</name>
        <dbReference type="ChEBI" id="CHEBI:37565"/>
    </ligand>
</feature>
<dbReference type="NCBIfam" id="TIGR03383">
    <property type="entry name" value="urate_oxi"/>
    <property type="match status" value="1"/>
</dbReference>
<dbReference type="InterPro" id="IPR005225">
    <property type="entry name" value="Small_GTP-bd"/>
</dbReference>
<feature type="binding site" evidence="17">
    <location>
        <begin position="611"/>
        <end position="618"/>
    </location>
    <ligand>
        <name>GTP</name>
        <dbReference type="ChEBI" id="CHEBI:37565"/>
    </ligand>
</feature>
<dbReference type="GO" id="GO:0046872">
    <property type="term" value="F:metal ion binding"/>
    <property type="evidence" value="ECO:0007669"/>
    <property type="project" value="UniProtKB-KW"/>
</dbReference>
<feature type="binding site" evidence="18">
    <location>
        <position position="635"/>
    </location>
    <ligand>
        <name>Mg(2+)</name>
        <dbReference type="ChEBI" id="CHEBI:18420"/>
    </ligand>
</feature>
<keyword evidence="11 19" id="KW-0653">Protein transport</keyword>
<dbReference type="Gene3D" id="3.10.270.10">
    <property type="entry name" value="Urate Oxidase"/>
    <property type="match status" value="1"/>
</dbReference>
<feature type="binding site" evidence="16">
    <location>
        <position position="614"/>
    </location>
    <ligand>
        <name>GTP</name>
        <dbReference type="ChEBI" id="CHEBI:37565"/>
    </ligand>
</feature>